<keyword evidence="2" id="KW-0812">Transmembrane</keyword>
<protein>
    <submittedName>
        <fullName evidence="3">Uncharacterized protein</fullName>
    </submittedName>
</protein>
<dbReference type="GeneID" id="85225098"/>
<keyword evidence="2" id="KW-0472">Membrane</keyword>
<organism evidence="3 4">
    <name type="scientific">Malassezia japonica</name>
    <dbReference type="NCBI Taxonomy" id="223818"/>
    <lineage>
        <taxon>Eukaryota</taxon>
        <taxon>Fungi</taxon>
        <taxon>Dikarya</taxon>
        <taxon>Basidiomycota</taxon>
        <taxon>Ustilaginomycotina</taxon>
        <taxon>Malasseziomycetes</taxon>
        <taxon>Malasseziales</taxon>
        <taxon>Malasseziaceae</taxon>
        <taxon>Malassezia</taxon>
    </lineage>
</organism>
<evidence type="ECO:0000256" key="2">
    <source>
        <dbReference type="SAM" id="Phobius"/>
    </source>
</evidence>
<feature type="transmembrane region" description="Helical" evidence="2">
    <location>
        <begin position="220"/>
        <end position="242"/>
    </location>
</feature>
<keyword evidence="4" id="KW-1185">Reference proteome</keyword>
<dbReference type="Proteomes" id="UP001217754">
    <property type="component" value="Chromosome 2"/>
</dbReference>
<evidence type="ECO:0000256" key="1">
    <source>
        <dbReference type="SAM" id="MobiDB-lite"/>
    </source>
</evidence>
<sequence>MTVDHGGDPVPLNGNKSDLGRQSGGEIDIIEGVDGEGANLASLHTGGACQVPSNVSTVQQGSLQQPNCTNQPGCATKFDNVASFGLGFNANLDSKSLPVEVVAPLNNAPTTLNYEDAINAWGKPQAFFGSDFGNGSDCSMSENFNNHEIIFDTTTTCQDFIINNGSQLDGARWEIDYLRIYSNGCEKQTDKPCPKGQPEGDCSHCPEGSDCHKASAGVRLSAPVTGTLTFALTSMIAAYLFVELLNCM</sequence>
<evidence type="ECO:0000313" key="3">
    <source>
        <dbReference type="EMBL" id="WFD38496.1"/>
    </source>
</evidence>
<feature type="region of interest" description="Disordered" evidence="1">
    <location>
        <begin position="1"/>
        <end position="23"/>
    </location>
</feature>
<gene>
    <name evidence="3" type="ORF">MJAP1_001449</name>
</gene>
<name>A0AAF0EWW0_9BASI</name>
<accession>A0AAF0EWW0</accession>
<dbReference type="RefSeq" id="XP_060121393.1">
    <property type="nucleotide sequence ID" value="XM_060265410.1"/>
</dbReference>
<keyword evidence="2" id="KW-1133">Transmembrane helix</keyword>
<dbReference type="Gene3D" id="2.60.120.200">
    <property type="match status" value="1"/>
</dbReference>
<dbReference type="EMBL" id="CP119959">
    <property type="protein sequence ID" value="WFD38496.1"/>
    <property type="molecule type" value="Genomic_DNA"/>
</dbReference>
<proteinExistence type="predicted"/>
<dbReference type="AlphaFoldDB" id="A0AAF0EWW0"/>
<dbReference type="Pfam" id="PF26113">
    <property type="entry name" value="GH16_XgeA"/>
    <property type="match status" value="1"/>
</dbReference>
<reference evidence="3" key="1">
    <citation type="submission" date="2023-03" db="EMBL/GenBank/DDBJ databases">
        <title>Mating type loci evolution in Malassezia.</title>
        <authorList>
            <person name="Coelho M.A."/>
        </authorList>
    </citation>
    <scope>NUCLEOTIDE SEQUENCE</scope>
    <source>
        <strain evidence="3">CBS 9431</strain>
    </source>
</reference>
<evidence type="ECO:0000313" key="4">
    <source>
        <dbReference type="Proteomes" id="UP001217754"/>
    </source>
</evidence>